<comment type="caution">
    <text evidence="9">The sequence shown here is derived from an EMBL/GenBank/DDBJ whole genome shotgun (WGS) entry which is preliminary data.</text>
</comment>
<evidence type="ECO:0000256" key="3">
    <source>
        <dbReference type="ARBA" id="ARBA00023125"/>
    </source>
</evidence>
<evidence type="ECO:0000256" key="6">
    <source>
        <dbReference type="ARBA" id="ARBA00023242"/>
    </source>
</evidence>
<dbReference type="GO" id="GO:0003677">
    <property type="term" value="F:DNA binding"/>
    <property type="evidence" value="ECO:0007669"/>
    <property type="project" value="UniProtKB-KW"/>
</dbReference>
<name>A0AA38F8P2_TAXCH</name>
<keyword evidence="3" id="KW-0238">DNA-binding</keyword>
<accession>A0AA38F8P2</accession>
<keyword evidence="6" id="KW-0539">Nucleus</keyword>
<keyword evidence="2" id="KW-0805">Transcription regulation</keyword>
<dbReference type="AlphaFoldDB" id="A0AA38F8P2"/>
<keyword evidence="5" id="KW-0804">Transcription</keyword>
<evidence type="ECO:0000313" key="10">
    <source>
        <dbReference type="Proteomes" id="UP000824469"/>
    </source>
</evidence>
<dbReference type="Pfam" id="PF00847">
    <property type="entry name" value="AP2"/>
    <property type="match status" value="1"/>
</dbReference>
<dbReference type="OMA" id="WWSSITH"/>
<evidence type="ECO:0000256" key="5">
    <source>
        <dbReference type="ARBA" id="ARBA00023163"/>
    </source>
</evidence>
<evidence type="ECO:0000313" key="9">
    <source>
        <dbReference type="EMBL" id="KAH9293423.1"/>
    </source>
</evidence>
<protein>
    <recommendedName>
        <fullName evidence="8">AP2/ERF domain-containing protein</fullName>
    </recommendedName>
</protein>
<comment type="similarity">
    <text evidence="7">Belongs to the AP2/ERF transcription factor family. ERF subfamily.</text>
</comment>
<feature type="non-terminal residue" evidence="9">
    <location>
        <position position="1"/>
    </location>
</feature>
<dbReference type="InterPro" id="IPR001471">
    <property type="entry name" value="AP2/ERF_dom"/>
</dbReference>
<sequence length="103" mass="11438">GVRRRSWGKWVSEIRQPGKKTRIWLGSYDKPEMAARAYDLAAVSLKGKSALRNFPHLIDTLPISASLHPRDIQFAAAEAALSFRNYSRVTTAVETFGYGAQSA</sequence>
<dbReference type="EMBL" id="JAHRHJ020001152">
    <property type="protein sequence ID" value="KAH9293423.1"/>
    <property type="molecule type" value="Genomic_DNA"/>
</dbReference>
<dbReference type="PROSITE" id="PS51032">
    <property type="entry name" value="AP2_ERF"/>
    <property type="match status" value="1"/>
</dbReference>
<dbReference type="FunFam" id="3.30.730.10:FF:000001">
    <property type="entry name" value="Ethylene-responsive transcription factor 2"/>
    <property type="match status" value="1"/>
</dbReference>
<reference evidence="9 10" key="1">
    <citation type="journal article" date="2021" name="Nat. Plants">
        <title>The Taxus genome provides insights into paclitaxel biosynthesis.</title>
        <authorList>
            <person name="Xiong X."/>
            <person name="Gou J."/>
            <person name="Liao Q."/>
            <person name="Li Y."/>
            <person name="Zhou Q."/>
            <person name="Bi G."/>
            <person name="Li C."/>
            <person name="Du R."/>
            <person name="Wang X."/>
            <person name="Sun T."/>
            <person name="Guo L."/>
            <person name="Liang H."/>
            <person name="Lu P."/>
            <person name="Wu Y."/>
            <person name="Zhang Z."/>
            <person name="Ro D.K."/>
            <person name="Shang Y."/>
            <person name="Huang S."/>
            <person name="Yan J."/>
        </authorList>
    </citation>
    <scope>NUCLEOTIDE SEQUENCE [LARGE SCALE GENOMIC DNA]</scope>
    <source>
        <strain evidence="9">Ta-2019</strain>
    </source>
</reference>
<evidence type="ECO:0000256" key="1">
    <source>
        <dbReference type="ARBA" id="ARBA00004123"/>
    </source>
</evidence>
<dbReference type="GO" id="GO:0005634">
    <property type="term" value="C:nucleus"/>
    <property type="evidence" value="ECO:0007669"/>
    <property type="project" value="UniProtKB-SubCell"/>
</dbReference>
<evidence type="ECO:0000256" key="2">
    <source>
        <dbReference type="ARBA" id="ARBA00023015"/>
    </source>
</evidence>
<dbReference type="GO" id="GO:0003700">
    <property type="term" value="F:DNA-binding transcription factor activity"/>
    <property type="evidence" value="ECO:0007669"/>
    <property type="project" value="InterPro"/>
</dbReference>
<dbReference type="InterPro" id="IPR036955">
    <property type="entry name" value="AP2/ERF_dom_sf"/>
</dbReference>
<evidence type="ECO:0000259" key="8">
    <source>
        <dbReference type="PROSITE" id="PS51032"/>
    </source>
</evidence>
<dbReference type="InterPro" id="IPR016177">
    <property type="entry name" value="DNA-bd_dom_sf"/>
</dbReference>
<keyword evidence="10" id="KW-1185">Reference proteome</keyword>
<dbReference type="InterPro" id="IPR051032">
    <property type="entry name" value="AP2/ERF_TF_ERF_subfamily"/>
</dbReference>
<feature type="domain" description="AP2/ERF" evidence="8">
    <location>
        <begin position="1"/>
        <end position="55"/>
    </location>
</feature>
<evidence type="ECO:0000256" key="4">
    <source>
        <dbReference type="ARBA" id="ARBA00023159"/>
    </source>
</evidence>
<proteinExistence type="inferred from homology"/>
<dbReference type="Gene3D" id="3.30.730.10">
    <property type="entry name" value="AP2/ERF domain"/>
    <property type="match status" value="1"/>
</dbReference>
<dbReference type="SMART" id="SM00380">
    <property type="entry name" value="AP2"/>
    <property type="match status" value="1"/>
</dbReference>
<dbReference type="PANTHER" id="PTHR31985:SF273">
    <property type="entry name" value="ETHYLENE-RESPONSIVE TRANSCRIPTION FACTOR ERF017"/>
    <property type="match status" value="1"/>
</dbReference>
<organism evidence="9 10">
    <name type="scientific">Taxus chinensis</name>
    <name type="common">Chinese yew</name>
    <name type="synonym">Taxus wallichiana var. chinensis</name>
    <dbReference type="NCBI Taxonomy" id="29808"/>
    <lineage>
        <taxon>Eukaryota</taxon>
        <taxon>Viridiplantae</taxon>
        <taxon>Streptophyta</taxon>
        <taxon>Embryophyta</taxon>
        <taxon>Tracheophyta</taxon>
        <taxon>Spermatophyta</taxon>
        <taxon>Pinopsida</taxon>
        <taxon>Pinidae</taxon>
        <taxon>Conifers II</taxon>
        <taxon>Cupressales</taxon>
        <taxon>Taxaceae</taxon>
        <taxon>Taxus</taxon>
    </lineage>
</organism>
<keyword evidence="4" id="KW-0010">Activator</keyword>
<evidence type="ECO:0000256" key="7">
    <source>
        <dbReference type="ARBA" id="ARBA00024343"/>
    </source>
</evidence>
<dbReference type="Proteomes" id="UP000824469">
    <property type="component" value="Unassembled WGS sequence"/>
</dbReference>
<gene>
    <name evidence="9" type="ORF">KI387_041373</name>
</gene>
<dbReference type="PANTHER" id="PTHR31985">
    <property type="entry name" value="ETHYLENE-RESPONSIVE TRANSCRIPTION FACTOR ERF042-RELATED"/>
    <property type="match status" value="1"/>
</dbReference>
<dbReference type="CDD" id="cd00018">
    <property type="entry name" value="AP2"/>
    <property type="match status" value="1"/>
</dbReference>
<comment type="subcellular location">
    <subcellularLocation>
        <location evidence="1">Nucleus</location>
    </subcellularLocation>
</comment>
<dbReference type="SUPFAM" id="SSF54171">
    <property type="entry name" value="DNA-binding domain"/>
    <property type="match status" value="1"/>
</dbReference>